<protein>
    <submittedName>
        <fullName evidence="1">Uncharacterized protein</fullName>
    </submittedName>
</protein>
<keyword evidence="2" id="KW-1185">Reference proteome</keyword>
<name>A0A6M0Q5Z8_9BACI</name>
<dbReference type="RefSeq" id="WP_163179148.1">
    <property type="nucleotide sequence ID" value="NZ_JAAIWM010000002.1"/>
</dbReference>
<evidence type="ECO:0000313" key="1">
    <source>
        <dbReference type="EMBL" id="NEY71714.1"/>
    </source>
</evidence>
<accession>A0A6M0Q5Z8</accession>
<dbReference type="Proteomes" id="UP000481043">
    <property type="component" value="Unassembled WGS sequence"/>
</dbReference>
<dbReference type="AlphaFoldDB" id="A0A6M0Q5Z8"/>
<gene>
    <name evidence="1" type="ORF">G4D63_08135</name>
</gene>
<reference evidence="1 2" key="1">
    <citation type="submission" date="2020-02" db="EMBL/GenBank/DDBJ databases">
        <title>Bacillus aquiflavi sp. nov., isolated from yellow water of strong flavor Chinese baijiu in Yibin region of China.</title>
        <authorList>
            <person name="Xie J."/>
        </authorList>
    </citation>
    <scope>NUCLEOTIDE SEQUENCE [LARGE SCALE GENOMIC DNA]</scope>
    <source>
        <strain evidence="1 2">SA4</strain>
    </source>
</reference>
<comment type="caution">
    <text evidence="1">The sequence shown here is derived from an EMBL/GenBank/DDBJ whole genome shotgun (WGS) entry which is preliminary data.</text>
</comment>
<dbReference type="EMBL" id="JAAIWM010000002">
    <property type="protein sequence ID" value="NEY71714.1"/>
    <property type="molecule type" value="Genomic_DNA"/>
</dbReference>
<proteinExistence type="predicted"/>
<evidence type="ECO:0000313" key="2">
    <source>
        <dbReference type="Proteomes" id="UP000481043"/>
    </source>
</evidence>
<sequence>MIPFHLFLFSFFKKKEQKEMTLEEYQNSLLVQQTREQSNDIRNRMNHYM</sequence>
<organism evidence="1 2">
    <name type="scientific">Bacillus mesophilus</name>
    <dbReference type="NCBI Taxonomy" id="1808955"/>
    <lineage>
        <taxon>Bacteria</taxon>
        <taxon>Bacillati</taxon>
        <taxon>Bacillota</taxon>
        <taxon>Bacilli</taxon>
        <taxon>Bacillales</taxon>
        <taxon>Bacillaceae</taxon>
        <taxon>Bacillus</taxon>
    </lineage>
</organism>